<organism evidence="2 3">
    <name type="scientific">Portunus trituberculatus</name>
    <name type="common">Swimming crab</name>
    <name type="synonym">Neptunus trituberculatus</name>
    <dbReference type="NCBI Taxonomy" id="210409"/>
    <lineage>
        <taxon>Eukaryota</taxon>
        <taxon>Metazoa</taxon>
        <taxon>Ecdysozoa</taxon>
        <taxon>Arthropoda</taxon>
        <taxon>Crustacea</taxon>
        <taxon>Multicrustacea</taxon>
        <taxon>Malacostraca</taxon>
        <taxon>Eumalacostraca</taxon>
        <taxon>Eucarida</taxon>
        <taxon>Decapoda</taxon>
        <taxon>Pleocyemata</taxon>
        <taxon>Brachyura</taxon>
        <taxon>Eubrachyura</taxon>
        <taxon>Portunoidea</taxon>
        <taxon>Portunidae</taxon>
        <taxon>Portuninae</taxon>
        <taxon>Portunus</taxon>
    </lineage>
</organism>
<evidence type="ECO:0000256" key="1">
    <source>
        <dbReference type="SAM" id="MobiDB-lite"/>
    </source>
</evidence>
<dbReference type="Proteomes" id="UP000324222">
    <property type="component" value="Unassembled WGS sequence"/>
</dbReference>
<reference evidence="2 3" key="1">
    <citation type="submission" date="2019-05" db="EMBL/GenBank/DDBJ databases">
        <title>Another draft genome of Portunus trituberculatus and its Hox gene families provides insights of decapod evolution.</title>
        <authorList>
            <person name="Jeong J.-H."/>
            <person name="Song I."/>
            <person name="Kim S."/>
            <person name="Choi T."/>
            <person name="Kim D."/>
            <person name="Ryu S."/>
            <person name="Kim W."/>
        </authorList>
    </citation>
    <scope>NUCLEOTIDE SEQUENCE [LARGE SCALE GENOMIC DNA]</scope>
    <source>
        <tissue evidence="2">Muscle</tissue>
    </source>
</reference>
<comment type="caution">
    <text evidence="2">The sequence shown here is derived from an EMBL/GenBank/DDBJ whole genome shotgun (WGS) entry which is preliminary data.</text>
</comment>
<sequence>MFNASLTDKLGFSAAMNPPTIHLHKQSSLHGDLLKALNKHRLARTPQKDLLKLVKGVPSADILKRLATSKDPPLAPRMQRFLTVTAADTADSIITFLNLPTAASFNHITDLPTAYAYLTLPQHHILALLHSLKEELLFLIGAYSFIAASHESLKSERNAIHTYLPSHSDWLTHKLRWSAYGYKSFAKMAIPVAEKLGAATLLLRMDSLSYQRAPHLSDLLVYNDDIVGPAILPLAGKGSFDTAIRDHVLKLTRPHNLKGPFAPHTLADPTILNYNRAPKRAPPRGFTTPPDSGEASEVREHEAPEGPNSTPPEELLDNTLRDRISPNRTPTERMRTTEPRPTPSFRTTAVPGSDAPRSRLTIFLDQWRSTSRSIFNIIKKDFHWTWQSQAPQLCTPIHLDSTPNPFLSLADFLFIHPKSFKPLKAGRLSYWLAQAIKIGDPQAIRPVGHDIRKVGHSIAAFRKSTPCSILENGFWHNASVFVRKYLISCRPTTMSFVAGRSITSS</sequence>
<evidence type="ECO:0000313" key="2">
    <source>
        <dbReference type="EMBL" id="MPC09203.1"/>
    </source>
</evidence>
<protein>
    <submittedName>
        <fullName evidence="2">Uncharacterized protein</fullName>
    </submittedName>
</protein>
<accession>A0A5B7CNF9</accession>
<proteinExistence type="predicted"/>
<name>A0A5B7CNF9_PORTR</name>
<keyword evidence="3" id="KW-1185">Reference proteome</keyword>
<dbReference type="EMBL" id="VSRR010000059">
    <property type="protein sequence ID" value="MPC09203.1"/>
    <property type="molecule type" value="Genomic_DNA"/>
</dbReference>
<dbReference type="AlphaFoldDB" id="A0A5B7CNF9"/>
<feature type="region of interest" description="Disordered" evidence="1">
    <location>
        <begin position="275"/>
        <end position="353"/>
    </location>
</feature>
<evidence type="ECO:0000313" key="3">
    <source>
        <dbReference type="Proteomes" id="UP000324222"/>
    </source>
</evidence>
<gene>
    <name evidence="2" type="ORF">E2C01_001805</name>
</gene>
<feature type="compositionally biased region" description="Basic and acidic residues" evidence="1">
    <location>
        <begin position="319"/>
        <end position="338"/>
    </location>
</feature>